<organism evidence="4 5">
    <name type="scientific">Oldenlandia corymbosa var. corymbosa</name>
    <dbReference type="NCBI Taxonomy" id="529605"/>
    <lineage>
        <taxon>Eukaryota</taxon>
        <taxon>Viridiplantae</taxon>
        <taxon>Streptophyta</taxon>
        <taxon>Embryophyta</taxon>
        <taxon>Tracheophyta</taxon>
        <taxon>Spermatophyta</taxon>
        <taxon>Magnoliopsida</taxon>
        <taxon>eudicotyledons</taxon>
        <taxon>Gunneridae</taxon>
        <taxon>Pentapetalae</taxon>
        <taxon>asterids</taxon>
        <taxon>lamiids</taxon>
        <taxon>Gentianales</taxon>
        <taxon>Rubiaceae</taxon>
        <taxon>Rubioideae</taxon>
        <taxon>Spermacoceae</taxon>
        <taxon>Hedyotis-Oldenlandia complex</taxon>
        <taxon>Oldenlandia</taxon>
    </lineage>
</organism>
<protein>
    <submittedName>
        <fullName evidence="4">OLC1v1035123C1</fullName>
    </submittedName>
</protein>
<evidence type="ECO:0000313" key="5">
    <source>
        <dbReference type="Proteomes" id="UP001161247"/>
    </source>
</evidence>
<dbReference type="PANTHER" id="PTHR47991">
    <property type="entry name" value="OXOGLUTARATE/IRON-DEPENDENT DIOXYGENASE"/>
    <property type="match status" value="1"/>
</dbReference>
<sequence length="157" mass="17803">MATVKALAQSPNLKSRPSDFAHLKDQEKSIETNLEVNNIIPVIDVSLLSSTNPDDRAKAIHDLGKACEEWGSFMVVNHEIPEMLTNQLFDACNEFFNLSEEEKHQFDKIKNNMRFPMMVGSGFAGSNPANGKGLWRDYMRCYVHPEFSCPDKPKQLK</sequence>
<keyword evidence="1" id="KW-0479">Metal-binding</keyword>
<dbReference type="InterPro" id="IPR027443">
    <property type="entry name" value="IPNS-like_sf"/>
</dbReference>
<keyword evidence="2" id="KW-0408">Iron</keyword>
<dbReference type="SUPFAM" id="SSF51197">
    <property type="entry name" value="Clavaminate synthase-like"/>
    <property type="match status" value="1"/>
</dbReference>
<evidence type="ECO:0000256" key="2">
    <source>
        <dbReference type="ARBA" id="ARBA00023004"/>
    </source>
</evidence>
<dbReference type="GO" id="GO:0016706">
    <property type="term" value="F:2-oxoglutarate-dependent dioxygenase activity"/>
    <property type="evidence" value="ECO:0007669"/>
    <property type="project" value="UniProtKB-ARBA"/>
</dbReference>
<feature type="domain" description="Non-haem dioxygenase N-terminal" evidence="3">
    <location>
        <begin position="40"/>
        <end position="150"/>
    </location>
</feature>
<keyword evidence="5" id="KW-1185">Reference proteome</keyword>
<dbReference type="AlphaFoldDB" id="A0AAV1CVH8"/>
<reference evidence="4" key="1">
    <citation type="submission" date="2023-03" db="EMBL/GenBank/DDBJ databases">
        <authorList>
            <person name="Julca I."/>
        </authorList>
    </citation>
    <scope>NUCLEOTIDE SEQUENCE</scope>
</reference>
<dbReference type="InterPro" id="IPR026992">
    <property type="entry name" value="DIOX_N"/>
</dbReference>
<dbReference type="Gene3D" id="2.60.120.330">
    <property type="entry name" value="B-lactam Antibiotic, Isopenicillin N Synthase, Chain"/>
    <property type="match status" value="1"/>
</dbReference>
<evidence type="ECO:0000256" key="1">
    <source>
        <dbReference type="ARBA" id="ARBA00022723"/>
    </source>
</evidence>
<evidence type="ECO:0000313" key="4">
    <source>
        <dbReference type="EMBL" id="CAI9098472.1"/>
    </source>
</evidence>
<dbReference type="Pfam" id="PF14226">
    <property type="entry name" value="DIOX_N"/>
    <property type="match status" value="1"/>
</dbReference>
<dbReference type="GO" id="GO:0046872">
    <property type="term" value="F:metal ion binding"/>
    <property type="evidence" value="ECO:0007669"/>
    <property type="project" value="UniProtKB-KW"/>
</dbReference>
<gene>
    <name evidence="4" type="ORF">OLC1_LOCUS8670</name>
</gene>
<accession>A0AAV1CVH8</accession>
<dbReference type="Proteomes" id="UP001161247">
    <property type="component" value="Chromosome 3"/>
</dbReference>
<evidence type="ECO:0000259" key="3">
    <source>
        <dbReference type="Pfam" id="PF14226"/>
    </source>
</evidence>
<dbReference type="InterPro" id="IPR050295">
    <property type="entry name" value="Plant_2OG-oxidoreductases"/>
</dbReference>
<dbReference type="EMBL" id="OX459120">
    <property type="protein sequence ID" value="CAI9098472.1"/>
    <property type="molecule type" value="Genomic_DNA"/>
</dbReference>
<name>A0AAV1CVH8_OLDCO</name>
<proteinExistence type="predicted"/>